<proteinExistence type="predicted"/>
<dbReference type="EMBL" id="MG747472">
    <property type="protein sequence ID" value="AWD73394.1"/>
    <property type="molecule type" value="Genomic_DNA"/>
</dbReference>
<keyword evidence="1" id="KW-0614">Plasmid</keyword>
<organism evidence="1">
    <name type="scientific">Klebsiella pneumoniae</name>
    <dbReference type="NCBI Taxonomy" id="573"/>
    <lineage>
        <taxon>Bacteria</taxon>
        <taxon>Pseudomonadati</taxon>
        <taxon>Pseudomonadota</taxon>
        <taxon>Gammaproteobacteria</taxon>
        <taxon>Enterobacterales</taxon>
        <taxon>Enterobacteriaceae</taxon>
        <taxon>Klebsiella/Raoultella group</taxon>
        <taxon>Klebsiella</taxon>
        <taxon>Klebsiella pneumoniae complex</taxon>
    </lineage>
</organism>
<sequence>MRNLDLNGVASATPAITPSSGYSSLADTDIPAQRVAAKSLRVIEIFGTPQQMSARISLLDGSVTDVKVGQSIPGTSYKVASITGNGVWIQNGTEKRQLIL</sequence>
<evidence type="ECO:0000313" key="1">
    <source>
        <dbReference type="EMBL" id="AWD73394.1"/>
    </source>
</evidence>
<reference evidence="1" key="1">
    <citation type="submission" date="2017-12" db="EMBL/GenBank/DDBJ databases">
        <authorList>
            <person name="Zhenwei L."/>
        </authorList>
    </citation>
    <scope>NUCLEOTIDE SEQUENCE</scope>
    <source>
        <strain evidence="1">09-20</strain>
        <plasmid evidence="1">pK09-20-mcr-1</plasmid>
    </source>
</reference>
<gene>
    <name evidence="1" type="primary">pilP</name>
</gene>
<protein>
    <submittedName>
        <fullName evidence="1">PilP</fullName>
    </submittedName>
</protein>
<accession>A0A510AP90</accession>
<dbReference type="AlphaFoldDB" id="A0A510AP90"/>
<dbReference type="InterPro" id="IPR022753">
    <property type="entry name" value="T4SS_pilus_biogen_PilP"/>
</dbReference>
<name>A0A510AP90_KLEPN</name>
<geneLocation type="plasmid" evidence="1">
    <name>pK09-20-mcr-1</name>
</geneLocation>
<dbReference type="NCBIfam" id="TIGR03021">
    <property type="entry name" value="pilP_fam"/>
    <property type="match status" value="1"/>
</dbReference>